<sequence length="155" mass="17086">MNKFVWPALMALLFVQSPAHAINEKYRQQLEQSGCTQMTELQGCDIHKSKAENAKAGFADPYTPAAAADSAKEQTPYAGQWTAKSDTGATVATIRIDAKEHVWVNGKEVKAKRTDGALQFRQGTLLFTIQGDRRLKNEDVWMDTDAGTKGPIQSE</sequence>
<feature type="chain" id="PRO_5040454880" description="Lipoprotein" evidence="1">
    <location>
        <begin position="22"/>
        <end position="155"/>
    </location>
</feature>
<evidence type="ECO:0000256" key="1">
    <source>
        <dbReference type="SAM" id="SignalP"/>
    </source>
</evidence>
<dbReference type="RefSeq" id="WP_102880822.1">
    <property type="nucleotide sequence ID" value="NZ_CP063455.1"/>
</dbReference>
<evidence type="ECO:0008006" key="4">
    <source>
        <dbReference type="Google" id="ProtNLM"/>
    </source>
</evidence>
<feature type="signal peptide" evidence="1">
    <location>
        <begin position="1"/>
        <end position="21"/>
    </location>
</feature>
<reference evidence="2 3" key="1">
    <citation type="submission" date="2018-06" db="EMBL/GenBank/DDBJ databases">
        <title>Pseudomonas diversity within urban Lake Michigan freshwaters.</title>
        <authorList>
            <person name="Batrich M."/>
            <person name="Hatzopoulos T."/>
            <person name="Putonti C."/>
        </authorList>
    </citation>
    <scope>NUCLEOTIDE SEQUENCE [LARGE SCALE GENOMIC DNA]</scope>
    <source>
        <strain evidence="2 3">MB-090624</strain>
    </source>
</reference>
<gene>
    <name evidence="2" type="ORF">DMX08_13815</name>
</gene>
<dbReference type="EMBL" id="QJRN01000007">
    <property type="protein sequence ID" value="PYC37363.1"/>
    <property type="molecule type" value="Genomic_DNA"/>
</dbReference>
<evidence type="ECO:0000313" key="2">
    <source>
        <dbReference type="EMBL" id="PYC37363.1"/>
    </source>
</evidence>
<name>A0A9Q6N9X2_9PSED</name>
<comment type="caution">
    <text evidence="2">The sequence shown here is derived from an EMBL/GenBank/DDBJ whole genome shotgun (WGS) entry which is preliminary data.</text>
</comment>
<dbReference type="OrthoDB" id="5592783at2"/>
<protein>
    <recommendedName>
        <fullName evidence="4">Lipoprotein</fullName>
    </recommendedName>
</protein>
<keyword evidence="1" id="KW-0732">Signal</keyword>
<dbReference type="AlphaFoldDB" id="A0A9Q6N9X2"/>
<evidence type="ECO:0000313" key="3">
    <source>
        <dbReference type="Proteomes" id="UP000248188"/>
    </source>
</evidence>
<proteinExistence type="predicted"/>
<organism evidence="2 3">
    <name type="scientific">Pseudomonas protegens</name>
    <dbReference type="NCBI Taxonomy" id="380021"/>
    <lineage>
        <taxon>Bacteria</taxon>
        <taxon>Pseudomonadati</taxon>
        <taxon>Pseudomonadota</taxon>
        <taxon>Gammaproteobacteria</taxon>
        <taxon>Pseudomonadales</taxon>
        <taxon>Pseudomonadaceae</taxon>
        <taxon>Pseudomonas</taxon>
    </lineage>
</organism>
<dbReference type="Proteomes" id="UP000248188">
    <property type="component" value="Unassembled WGS sequence"/>
</dbReference>
<accession>A0A9Q6N9X2</accession>